<sequence>MTRILGTLLGVSFQTELLIMTLLGLANSTLDWKPFELVLRLNLIRDMHFSVDDVQLSNNFTSWIKRVLRVTVVVEFICSLLNPFAYILKLYPVITWSRPEILLPWLAVHAFNTILPKMLSVALAFVFYSENIISTISLIEFLIVESVNLVVAWYNWYVFFAFYIDLREVTKKRIALKRSRGAKLPNNQIRESFNSLPEIYSSIPNIQQIVYDSSTTNSVNHKQLRVSRSLTSLMENSSQEVELDETSLTTTDSSYASPAEKSMRILSLTQEDLEDARLHKLRASSIFAAIVKLDEDKPIEDDSSESSVRDACSCSSSDEEEVQILASKKTQTRNFKRDDEGKDYFFKTDVRVKPKRKVIDRKVTDRSTQTRKKLDDSPINSDSAYFFLKRRFRALDKMCQALNFENQHILQNKWLLFRHELDANLRRHVFFKELQFPNSQPIDDNRPTRTETPPKVKRRNKDKSRKSTGVLENEVIKSKWNYVSDAVGSSTEIFRKHYAEPTGINLNIKNRKSNASVLKSVRPMKWSEYTEKQRVRELRNLQAYNHWTLEQDRREMIQKKKKSKMTSYKKAVTELASYTARRPDAELDDQSFERENLNNDENDFAKISVTKEENSLPEKSRTHRPSSMREIIESLDWSIRSNNDTPTRIRKKSNSHFVDNISRSSSSLDEQPQHRGIVDDETVSTLRSAFSYSDDSQRGFRLGPDSREPYPIFQVVAVTVAEILKATDWRNFTGVTSTIRTENEVEVQSTVNDVVFCGGGSSSKNTDSSTDTRIVERSSNDSEEIERRRNVSAFLLQELEGLLDSSRETLSAVEKLRIVAADSRELLAKRNADSRSARRNSDRREKKSLIELFDHFYQKFVRHIERDASSIADFQRDFEKLTKTENFARFMSLITDDEATRAVANDDFDGARQRLWHDVVGIADGVPHGFLGTGSENPEVHLVLVHVPIQVHGQLVGQYPDVLVLLVIHSDVVGEYQRDVAGTYDPEVLRYVLLPGVPAPDRVPRHHVEEHHAVPVDGRTRRVAVVLGSGLANRYEFLGTVLSGFLVPQSRQRHGELAEARHRMEEHRLLVVHVDRGQSYAEQTVRPVELEAVEVVPGGQGIGEEVVVLDSEGRVVVEVVDDETEAPDVGRVGDGSIALAVSHVDDYIEDEDRRRTDLQRVVGDVDLPRVKHPETVALVYLHPEDRRKALTVACEAKASMMPSPVRVRLEFWALVVRSGGYGSQSRGYTLLPSGHTDEDLVLPNFQSQR</sequence>
<dbReference type="AlphaFoldDB" id="A0A232FDZ8"/>
<accession>A0A232FDZ8</accession>
<dbReference type="EMBL" id="NNAY01000389">
    <property type="protein sequence ID" value="OXU28733.1"/>
    <property type="molecule type" value="Genomic_DNA"/>
</dbReference>
<evidence type="ECO:0000256" key="2">
    <source>
        <dbReference type="SAM" id="Phobius"/>
    </source>
</evidence>
<keyword evidence="2" id="KW-0812">Transmembrane</keyword>
<proteinExistence type="predicted"/>
<organism evidence="3 4">
    <name type="scientific">Trichomalopsis sarcophagae</name>
    <dbReference type="NCBI Taxonomy" id="543379"/>
    <lineage>
        <taxon>Eukaryota</taxon>
        <taxon>Metazoa</taxon>
        <taxon>Ecdysozoa</taxon>
        <taxon>Arthropoda</taxon>
        <taxon>Hexapoda</taxon>
        <taxon>Insecta</taxon>
        <taxon>Pterygota</taxon>
        <taxon>Neoptera</taxon>
        <taxon>Endopterygota</taxon>
        <taxon>Hymenoptera</taxon>
        <taxon>Apocrita</taxon>
        <taxon>Proctotrupomorpha</taxon>
        <taxon>Chalcidoidea</taxon>
        <taxon>Pteromalidae</taxon>
        <taxon>Pteromalinae</taxon>
        <taxon>Trichomalopsis</taxon>
    </lineage>
</organism>
<feature type="region of interest" description="Disordered" evidence="1">
    <location>
        <begin position="759"/>
        <end position="782"/>
    </location>
</feature>
<keyword evidence="4" id="KW-1185">Reference proteome</keyword>
<feature type="compositionally biased region" description="Basic and acidic residues" evidence="1">
    <location>
        <begin position="443"/>
        <end position="454"/>
    </location>
</feature>
<feature type="transmembrane region" description="Helical" evidence="2">
    <location>
        <begin position="108"/>
        <end position="129"/>
    </location>
</feature>
<protein>
    <submittedName>
        <fullName evidence="3">Uncharacterized protein</fullName>
    </submittedName>
</protein>
<gene>
    <name evidence="3" type="ORF">TSAR_015694</name>
</gene>
<keyword evidence="2" id="KW-1133">Transmembrane helix</keyword>
<feature type="compositionally biased region" description="Basic and acidic residues" evidence="1">
    <location>
        <begin position="773"/>
        <end position="782"/>
    </location>
</feature>
<name>A0A232FDZ8_9HYME</name>
<feature type="transmembrane region" description="Helical" evidence="2">
    <location>
        <begin position="141"/>
        <end position="164"/>
    </location>
</feature>
<dbReference type="Proteomes" id="UP000215335">
    <property type="component" value="Unassembled WGS sequence"/>
</dbReference>
<feature type="region of interest" description="Disordered" evidence="1">
    <location>
        <begin position="440"/>
        <end position="468"/>
    </location>
</feature>
<reference evidence="3 4" key="1">
    <citation type="journal article" date="2017" name="Curr. Biol.">
        <title>The Evolution of Venom by Co-option of Single-Copy Genes.</title>
        <authorList>
            <person name="Martinson E.O."/>
            <person name="Mrinalini"/>
            <person name="Kelkar Y.D."/>
            <person name="Chang C.H."/>
            <person name="Werren J.H."/>
        </authorList>
    </citation>
    <scope>NUCLEOTIDE SEQUENCE [LARGE SCALE GENOMIC DNA]</scope>
    <source>
        <strain evidence="3 4">Alberta</strain>
        <tissue evidence="3">Whole body</tissue>
    </source>
</reference>
<evidence type="ECO:0000256" key="1">
    <source>
        <dbReference type="SAM" id="MobiDB-lite"/>
    </source>
</evidence>
<feature type="transmembrane region" description="Helical" evidence="2">
    <location>
        <begin position="67"/>
        <end position="88"/>
    </location>
</feature>
<keyword evidence="2" id="KW-0472">Membrane</keyword>
<feature type="compositionally biased region" description="Basic residues" evidence="1">
    <location>
        <begin position="455"/>
        <end position="466"/>
    </location>
</feature>
<evidence type="ECO:0000313" key="3">
    <source>
        <dbReference type="EMBL" id="OXU28733.1"/>
    </source>
</evidence>
<dbReference type="OrthoDB" id="6819313at2759"/>
<comment type="caution">
    <text evidence="3">The sequence shown here is derived from an EMBL/GenBank/DDBJ whole genome shotgun (WGS) entry which is preliminary data.</text>
</comment>
<evidence type="ECO:0000313" key="4">
    <source>
        <dbReference type="Proteomes" id="UP000215335"/>
    </source>
</evidence>
<feature type="compositionally biased region" description="Low complexity" evidence="1">
    <location>
        <begin position="762"/>
        <end position="772"/>
    </location>
</feature>